<dbReference type="Gene3D" id="3.40.50.1820">
    <property type="entry name" value="alpha/beta hydrolase"/>
    <property type="match status" value="1"/>
</dbReference>
<feature type="compositionally biased region" description="Basic and acidic residues" evidence="3">
    <location>
        <begin position="1026"/>
        <end position="1038"/>
    </location>
</feature>
<accession>A0ABR1KKH7</accession>
<proteinExistence type="inferred from homology"/>
<feature type="compositionally biased region" description="Low complexity" evidence="3">
    <location>
        <begin position="869"/>
        <end position="883"/>
    </location>
</feature>
<evidence type="ECO:0000259" key="4">
    <source>
        <dbReference type="Pfam" id="PF05057"/>
    </source>
</evidence>
<feature type="region of interest" description="Disordered" evidence="3">
    <location>
        <begin position="945"/>
        <end position="1231"/>
    </location>
</feature>
<feature type="compositionally biased region" description="Polar residues" evidence="3">
    <location>
        <begin position="700"/>
        <end position="726"/>
    </location>
</feature>
<feature type="compositionally biased region" description="Basic and acidic residues" evidence="3">
    <location>
        <begin position="218"/>
        <end position="229"/>
    </location>
</feature>
<feature type="region of interest" description="Disordered" evidence="3">
    <location>
        <begin position="1248"/>
        <end position="1273"/>
    </location>
</feature>
<dbReference type="Proteomes" id="UP001363622">
    <property type="component" value="Unassembled WGS sequence"/>
</dbReference>
<reference evidence="5 6" key="1">
    <citation type="submission" date="2024-04" db="EMBL/GenBank/DDBJ databases">
        <title>Phyllosticta paracitricarpa is synonymous to the EU quarantine fungus P. citricarpa based on phylogenomic analyses.</title>
        <authorList>
            <consortium name="Lawrence Berkeley National Laboratory"/>
            <person name="Van Ingen-Buijs V.A."/>
            <person name="Van Westerhoven A.C."/>
            <person name="Haridas S."/>
            <person name="Skiadas P."/>
            <person name="Martin F."/>
            <person name="Groenewald J.Z."/>
            <person name="Crous P.W."/>
            <person name="Seidl M.F."/>
        </authorList>
    </citation>
    <scope>NUCLEOTIDE SEQUENCE [LARGE SCALE GENOMIC DNA]</scope>
    <source>
        <strain evidence="5 6">CBS 123371</strain>
    </source>
</reference>
<organism evidence="5 6">
    <name type="scientific">Phyllosticta citriasiana</name>
    <dbReference type="NCBI Taxonomy" id="595635"/>
    <lineage>
        <taxon>Eukaryota</taxon>
        <taxon>Fungi</taxon>
        <taxon>Dikarya</taxon>
        <taxon>Ascomycota</taxon>
        <taxon>Pezizomycotina</taxon>
        <taxon>Dothideomycetes</taxon>
        <taxon>Dothideomycetes incertae sedis</taxon>
        <taxon>Botryosphaeriales</taxon>
        <taxon>Phyllostictaceae</taxon>
        <taxon>Phyllosticta</taxon>
    </lineage>
</organism>
<evidence type="ECO:0000256" key="3">
    <source>
        <dbReference type="SAM" id="MobiDB-lite"/>
    </source>
</evidence>
<feature type="compositionally biased region" description="Acidic residues" evidence="3">
    <location>
        <begin position="1045"/>
        <end position="1059"/>
    </location>
</feature>
<evidence type="ECO:0000256" key="2">
    <source>
        <dbReference type="ARBA" id="ARBA00022963"/>
    </source>
</evidence>
<dbReference type="SUPFAM" id="SSF53474">
    <property type="entry name" value="alpha/beta-Hydrolases"/>
    <property type="match status" value="1"/>
</dbReference>
<feature type="region of interest" description="Disordered" evidence="3">
    <location>
        <begin position="844"/>
        <end position="883"/>
    </location>
</feature>
<feature type="compositionally biased region" description="Low complexity" evidence="3">
    <location>
        <begin position="1004"/>
        <end position="1020"/>
    </location>
</feature>
<comment type="similarity">
    <text evidence="1">Belongs to the putative lipase ROG1 family.</text>
</comment>
<sequence length="1273" mass="138302">MLLPPRTYSLSQIPDRGTTHPVSPFLNWTPAWNDSPAAERSARKMLLVHQAGSVKVGEVVRYTLTYTPSADRILPSPSHLHLKIKNTSAIPLRAAYLHGPYTLHVAAYPSTFNPNRKVENPKKEGIPDFEPFLKAGGSWTSQLLIPEDIRESGGKASISPNAEGHPESVTWIIEVHSQILFSTSACVHFEVLVGRDERSLEYGFAAAAAHGQSAPGQIEDHQQGRNGHEGRHRAQHKGVYSKSVKLVVEDTEALWNKPALPEWDEGEGDAGENEAENPKKAKLKKQKKLHLVILTHGLHSNLGADMLYLKESIDAAAAQAREERRKERREARKAASKAASSETTTTAQSDTGEAGDYSTAPLSGGQADIDEGEIEDDETDDEEVVVRGYPGNAVRTERGIQYLGKRLAKYVLGLAHPEPPYYPVKKGLKKAMSDSIQKKDKSPVTEGIPVHAGSSVHYQPDAAIKKRAYRYTSISFIGHSLGGLIQTYAIAYIHKHSPEFFSKIKPVNFITMASPLLGLSNENPMYVKFALDFGLIGRTGQDLGLTWRAPTIARGGWAAMVNGLGGANQKEQKKPQDPRTKPLLRILPTGPAHQVLRMFRNRTVYGNVVNDGIVPLRTSCLLFLDWKGLGKVEKARRENGLVGTLANWGYAELTGQNSSPMPSKLALPEGEDNNGNSGTSTPLSGSTEHTVPQPGENAVNEDTTAQTSGEPQASQFLSDSQRQAVQAATGLKKSPKSPTNANFFTDFFNYLKGATTTPKDKKMFKRSQTLQVSSNEEVSADPTNGSHEQTNHSRESSIVDDHDHPPKTSFFESAGDLLNPPIPPVSWITDPSVRARTIFHDRVYHPEDIPPPPIRRPSKITRNGSSDQSVKSVSTTETVDSSSMRVEEKIARSYHKDLSWRKVLVRLEPDAHNNIIVRRMFANAYGWPVVKHLCDTHFADTYTAHTRDERESNRDRAQGVNAAVTAKGEEVKDQSSKDRPDASPTELREAVDELKPLRPLPVRTGSDNGTGSGTSSSTGSPPRTETQAEAHQRIRREASTAWDDSYFEGTEDETDEDDSLSSGNEGKNNKWSLQRFLAPAPKGKNSVNGTTKDAAEHAAHASKPSSGSIVLKKKLPPTPAALAQAEASGLSYSDLDSSATSSPVASPRLPRSMEYHRGLGPTSVPAEDWKHSDSTKGETNVVEADPTDSPPHEASKNDDRNHSSPSTPMGPGTTGTESVGLRNSLDLPVGDIGSAGVVEEVARLSLGDASARNEEGSGANGTATPSEVKTDKD</sequence>
<feature type="compositionally biased region" description="Basic and acidic residues" evidence="3">
    <location>
        <begin position="1167"/>
        <end position="1176"/>
    </location>
</feature>
<feature type="compositionally biased region" description="Low complexity" evidence="3">
    <location>
        <begin position="336"/>
        <end position="349"/>
    </location>
</feature>
<feature type="domain" description="DUF676" evidence="4">
    <location>
        <begin position="286"/>
        <end position="319"/>
    </location>
</feature>
<feature type="region of interest" description="Disordered" evidence="3">
    <location>
        <begin position="761"/>
        <end position="815"/>
    </location>
</feature>
<dbReference type="PANTHER" id="PTHR12482">
    <property type="entry name" value="LIPASE ROG1-RELATED-RELATED"/>
    <property type="match status" value="1"/>
</dbReference>
<protein>
    <submittedName>
        <fullName evidence="5">Serine esterase-domain-containing protein</fullName>
    </submittedName>
</protein>
<feature type="compositionally biased region" description="Basic and acidic residues" evidence="3">
    <location>
        <begin position="789"/>
        <end position="806"/>
    </location>
</feature>
<evidence type="ECO:0000313" key="5">
    <source>
        <dbReference type="EMBL" id="KAK7516591.1"/>
    </source>
</evidence>
<dbReference type="EMBL" id="JBBPHU010000006">
    <property type="protein sequence ID" value="KAK7516591.1"/>
    <property type="molecule type" value="Genomic_DNA"/>
</dbReference>
<feature type="region of interest" description="Disordered" evidence="3">
    <location>
        <begin position="320"/>
        <end position="388"/>
    </location>
</feature>
<feature type="compositionally biased region" description="Acidic residues" evidence="3">
    <location>
        <begin position="368"/>
        <end position="383"/>
    </location>
</feature>
<name>A0ABR1KKH7_9PEZI</name>
<evidence type="ECO:0000313" key="6">
    <source>
        <dbReference type="Proteomes" id="UP001363622"/>
    </source>
</evidence>
<dbReference type="InterPro" id="IPR044294">
    <property type="entry name" value="Lipase-like"/>
</dbReference>
<feature type="domain" description="DUF676" evidence="4">
    <location>
        <begin position="464"/>
        <end position="618"/>
    </location>
</feature>
<keyword evidence="2" id="KW-0443">Lipid metabolism</keyword>
<dbReference type="InterPro" id="IPR007751">
    <property type="entry name" value="DUF676_lipase-like"/>
</dbReference>
<feature type="compositionally biased region" description="Polar residues" evidence="3">
    <location>
        <begin position="1060"/>
        <end position="1072"/>
    </location>
</feature>
<feature type="compositionally biased region" description="Basic and acidic residues" evidence="3">
    <location>
        <begin position="967"/>
        <end position="996"/>
    </location>
</feature>
<feature type="compositionally biased region" description="Polar residues" evidence="3">
    <location>
        <begin position="766"/>
        <end position="788"/>
    </location>
</feature>
<feature type="compositionally biased region" description="Basic and acidic residues" evidence="3">
    <location>
        <begin position="1190"/>
        <end position="1202"/>
    </location>
</feature>
<keyword evidence="6" id="KW-1185">Reference proteome</keyword>
<keyword evidence="2" id="KW-0442">Lipid degradation</keyword>
<feature type="compositionally biased region" description="Basic and acidic residues" evidence="3">
    <location>
        <begin position="945"/>
        <end position="957"/>
    </location>
</feature>
<gene>
    <name evidence="5" type="ORF">IWZ03DRAFT_193371</name>
</gene>
<feature type="compositionally biased region" description="Low complexity" evidence="3">
    <location>
        <begin position="1203"/>
        <end position="1216"/>
    </location>
</feature>
<feature type="compositionally biased region" description="Basic and acidic residues" evidence="3">
    <location>
        <begin position="320"/>
        <end position="333"/>
    </location>
</feature>
<feature type="region of interest" description="Disordered" evidence="3">
    <location>
        <begin position="211"/>
        <end position="239"/>
    </location>
</feature>
<feature type="region of interest" description="Disordered" evidence="3">
    <location>
        <begin position="258"/>
        <end position="286"/>
    </location>
</feature>
<feature type="compositionally biased region" description="Acidic residues" evidence="3">
    <location>
        <begin position="262"/>
        <end position="275"/>
    </location>
</feature>
<dbReference type="InterPro" id="IPR029058">
    <property type="entry name" value="AB_hydrolase_fold"/>
</dbReference>
<dbReference type="PANTHER" id="PTHR12482:SF62">
    <property type="entry name" value="LIPASE ROG1-RELATED"/>
    <property type="match status" value="1"/>
</dbReference>
<feature type="compositionally biased region" description="Low complexity" evidence="3">
    <location>
        <begin position="1130"/>
        <end position="1142"/>
    </location>
</feature>
<feature type="compositionally biased region" description="Polar residues" evidence="3">
    <location>
        <begin position="673"/>
        <end position="690"/>
    </location>
</feature>
<comment type="caution">
    <text evidence="5">The sequence shown here is derived from an EMBL/GenBank/DDBJ whole genome shotgun (WGS) entry which is preliminary data.</text>
</comment>
<dbReference type="Pfam" id="PF05057">
    <property type="entry name" value="DUF676"/>
    <property type="match status" value="2"/>
</dbReference>
<feature type="region of interest" description="Disordered" evidence="3">
    <location>
        <begin position="656"/>
        <end position="738"/>
    </location>
</feature>
<evidence type="ECO:0000256" key="1">
    <source>
        <dbReference type="ARBA" id="ARBA00007920"/>
    </source>
</evidence>